<dbReference type="GO" id="GO:0050660">
    <property type="term" value="F:flavin adenine dinucleotide binding"/>
    <property type="evidence" value="ECO:0007669"/>
    <property type="project" value="InterPro"/>
</dbReference>
<dbReference type="InterPro" id="IPR013786">
    <property type="entry name" value="AcylCoA_DH/ox_N"/>
</dbReference>
<dbReference type="InterPro" id="IPR037069">
    <property type="entry name" value="AcylCoA_DH/ox_N_sf"/>
</dbReference>
<dbReference type="EMBL" id="RBZW01000012">
    <property type="protein sequence ID" value="THE66132.1"/>
    <property type="molecule type" value="Genomic_DNA"/>
</dbReference>
<proteinExistence type="inferred from homology"/>
<evidence type="ECO:0000256" key="1">
    <source>
        <dbReference type="ARBA" id="ARBA00001974"/>
    </source>
</evidence>
<feature type="domain" description="Acyl-CoA dehydrogenase/oxidase N-terminal" evidence="8">
    <location>
        <begin position="5"/>
        <end position="115"/>
    </location>
</feature>
<dbReference type="InterPro" id="IPR006091">
    <property type="entry name" value="Acyl-CoA_Oxase/DH_mid-dom"/>
</dbReference>
<keyword evidence="5" id="KW-0560">Oxidoreductase</keyword>
<comment type="caution">
    <text evidence="9">The sequence shown here is derived from an EMBL/GenBank/DDBJ whole genome shotgun (WGS) entry which is preliminary data.</text>
</comment>
<gene>
    <name evidence="9" type="ORF">D8Y22_04220</name>
</gene>
<keyword evidence="3 5" id="KW-0285">Flavoprotein</keyword>
<dbReference type="InterPro" id="IPR036250">
    <property type="entry name" value="AcylCo_DH-like_C"/>
</dbReference>
<protein>
    <submittedName>
        <fullName evidence="9">Acyl-CoA dehydrogenase</fullName>
    </submittedName>
</protein>
<dbReference type="PANTHER" id="PTHR43884:SF12">
    <property type="entry name" value="ISOVALERYL-COA DEHYDROGENASE, MITOCHONDRIAL-RELATED"/>
    <property type="match status" value="1"/>
</dbReference>
<dbReference type="Proteomes" id="UP000318864">
    <property type="component" value="Unassembled WGS sequence"/>
</dbReference>
<sequence>MLSLSPEQELVVSSLEEIAEREFADNAFSWNGELPKENIELLGEQGFLGLNIDEAYGGGGMTELEAMLSIEIVGRVCPDTAEYLYTQQMVAPRAIDLFGTEEAKEQYLPPVTAGESAIAVAISEPEAGSDVGSMKTRVEETDDGTLVCNGEKIWVSTIRHSDAAVVWVKFPEGLGSVIVDLDADGVEIDQHYTNMAGYTQTQFRLNDVEIPPENVLTRGSDGFKNQLKALNWERLGSATLANALARCGLEKALEYSSQREQFGQPIGELQGIEWKLADAATELEASRTLTYRAAMEAHDADGFPSRVGSSFAKLYSSQMVEEVVSEALQIHGANGYQQGHPLEYLYRLARGRRLAAGTDEIQRNQIASVLKDDGLPAMWST</sequence>
<dbReference type="InterPro" id="IPR006089">
    <property type="entry name" value="Acyl-CoA_DH_CS"/>
</dbReference>
<feature type="domain" description="Acyl-CoA dehydrogenase/oxidase C-terminal" evidence="6">
    <location>
        <begin position="221"/>
        <end position="369"/>
    </location>
</feature>
<dbReference type="OrthoDB" id="275197at2157"/>
<evidence type="ECO:0000259" key="7">
    <source>
        <dbReference type="Pfam" id="PF02770"/>
    </source>
</evidence>
<keyword evidence="10" id="KW-1185">Reference proteome</keyword>
<dbReference type="Gene3D" id="1.20.140.10">
    <property type="entry name" value="Butyryl-CoA Dehydrogenase, subunit A, domain 3"/>
    <property type="match status" value="1"/>
</dbReference>
<dbReference type="Gene3D" id="2.40.110.10">
    <property type="entry name" value="Butyryl-CoA Dehydrogenase, subunit A, domain 2"/>
    <property type="match status" value="1"/>
</dbReference>
<reference evidence="9 10" key="1">
    <citation type="submission" date="2018-10" db="EMBL/GenBank/DDBJ databases">
        <title>Natronolimnobius sp. XQ-INN 246 isolated from Inner Mongolia Autonomous Region of China.</title>
        <authorList>
            <person name="Xue Q."/>
        </authorList>
    </citation>
    <scope>NUCLEOTIDE SEQUENCE [LARGE SCALE GENOMIC DNA]</scope>
    <source>
        <strain evidence="9 10">XQ-INN 246</strain>
    </source>
</reference>
<evidence type="ECO:0000313" key="10">
    <source>
        <dbReference type="Proteomes" id="UP000318864"/>
    </source>
</evidence>
<feature type="domain" description="Acyl-CoA oxidase/dehydrogenase middle" evidence="7">
    <location>
        <begin position="119"/>
        <end position="207"/>
    </location>
</feature>
<dbReference type="AlphaFoldDB" id="A0A4S3TP96"/>
<comment type="similarity">
    <text evidence="2 5">Belongs to the acyl-CoA dehydrogenase family.</text>
</comment>
<dbReference type="Pfam" id="PF02770">
    <property type="entry name" value="Acyl-CoA_dh_M"/>
    <property type="match status" value="1"/>
</dbReference>
<dbReference type="RefSeq" id="WP_141463474.1">
    <property type="nucleotide sequence ID" value="NZ_RBZW01000012.1"/>
</dbReference>
<dbReference type="SUPFAM" id="SSF47203">
    <property type="entry name" value="Acyl-CoA dehydrogenase C-terminal domain-like"/>
    <property type="match status" value="1"/>
</dbReference>
<dbReference type="InterPro" id="IPR009100">
    <property type="entry name" value="AcylCoA_DH/oxidase_NM_dom_sf"/>
</dbReference>
<evidence type="ECO:0000259" key="6">
    <source>
        <dbReference type="Pfam" id="PF00441"/>
    </source>
</evidence>
<evidence type="ECO:0000256" key="2">
    <source>
        <dbReference type="ARBA" id="ARBA00009347"/>
    </source>
</evidence>
<dbReference type="Pfam" id="PF02771">
    <property type="entry name" value="Acyl-CoA_dh_N"/>
    <property type="match status" value="1"/>
</dbReference>
<dbReference type="InterPro" id="IPR046373">
    <property type="entry name" value="Acyl-CoA_Oxase/DH_mid-dom_sf"/>
</dbReference>
<comment type="cofactor">
    <cofactor evidence="1 5">
        <name>FAD</name>
        <dbReference type="ChEBI" id="CHEBI:57692"/>
    </cofactor>
</comment>
<evidence type="ECO:0000256" key="5">
    <source>
        <dbReference type="RuleBase" id="RU362125"/>
    </source>
</evidence>
<accession>A0A4S3TP96</accession>
<organism evidence="9 10">
    <name type="scientific">Salinadaptatus halalkaliphilus</name>
    <dbReference type="NCBI Taxonomy" id="2419781"/>
    <lineage>
        <taxon>Archaea</taxon>
        <taxon>Methanobacteriati</taxon>
        <taxon>Methanobacteriota</taxon>
        <taxon>Stenosarchaea group</taxon>
        <taxon>Halobacteria</taxon>
        <taxon>Halobacteriales</taxon>
        <taxon>Natrialbaceae</taxon>
        <taxon>Salinadaptatus</taxon>
    </lineage>
</organism>
<dbReference type="GO" id="GO:0003995">
    <property type="term" value="F:acyl-CoA dehydrogenase activity"/>
    <property type="evidence" value="ECO:0007669"/>
    <property type="project" value="InterPro"/>
</dbReference>
<dbReference type="Gene3D" id="1.10.540.10">
    <property type="entry name" value="Acyl-CoA dehydrogenase/oxidase, N-terminal domain"/>
    <property type="match status" value="1"/>
</dbReference>
<evidence type="ECO:0000313" key="9">
    <source>
        <dbReference type="EMBL" id="THE66132.1"/>
    </source>
</evidence>
<keyword evidence="4 5" id="KW-0274">FAD</keyword>
<evidence type="ECO:0000259" key="8">
    <source>
        <dbReference type="Pfam" id="PF02771"/>
    </source>
</evidence>
<dbReference type="SUPFAM" id="SSF56645">
    <property type="entry name" value="Acyl-CoA dehydrogenase NM domain-like"/>
    <property type="match status" value="1"/>
</dbReference>
<evidence type="ECO:0000256" key="3">
    <source>
        <dbReference type="ARBA" id="ARBA00022630"/>
    </source>
</evidence>
<dbReference type="InterPro" id="IPR009075">
    <property type="entry name" value="AcylCo_DH/oxidase_C"/>
</dbReference>
<evidence type="ECO:0000256" key="4">
    <source>
        <dbReference type="ARBA" id="ARBA00022827"/>
    </source>
</evidence>
<name>A0A4S3TP96_9EURY</name>
<dbReference type="PANTHER" id="PTHR43884">
    <property type="entry name" value="ACYL-COA DEHYDROGENASE"/>
    <property type="match status" value="1"/>
</dbReference>
<dbReference type="Pfam" id="PF00441">
    <property type="entry name" value="Acyl-CoA_dh_1"/>
    <property type="match status" value="1"/>
</dbReference>
<dbReference type="PROSITE" id="PS00072">
    <property type="entry name" value="ACYL_COA_DH_1"/>
    <property type="match status" value="1"/>
</dbReference>